<dbReference type="RefSeq" id="WP_117529251.1">
    <property type="nucleotide sequence ID" value="NZ_JAQDKA010000031.1"/>
</dbReference>
<keyword evidence="2" id="KW-0175">Coiled coil</keyword>
<dbReference type="GO" id="GO:0003677">
    <property type="term" value="F:DNA binding"/>
    <property type="evidence" value="ECO:0007669"/>
    <property type="project" value="InterPro"/>
</dbReference>
<evidence type="ECO:0000313" key="4">
    <source>
        <dbReference type="Proteomes" id="UP000260773"/>
    </source>
</evidence>
<dbReference type="Gene3D" id="3.30.930.30">
    <property type="match status" value="1"/>
</dbReference>
<evidence type="ECO:0000256" key="1">
    <source>
        <dbReference type="ARBA" id="ARBA00010657"/>
    </source>
</evidence>
<feature type="coiled-coil region" evidence="2">
    <location>
        <begin position="350"/>
        <end position="405"/>
    </location>
</feature>
<dbReference type="InterPro" id="IPR001668">
    <property type="entry name" value="Mob_Pre"/>
</dbReference>
<accession>A0A3E2TAU0</accession>
<organism evidence="3 4">
    <name type="scientific">Coprococcus catus</name>
    <dbReference type="NCBI Taxonomy" id="116085"/>
    <lineage>
        <taxon>Bacteria</taxon>
        <taxon>Bacillati</taxon>
        <taxon>Bacillota</taxon>
        <taxon>Clostridia</taxon>
        <taxon>Lachnospirales</taxon>
        <taxon>Lachnospiraceae</taxon>
        <taxon>Coprococcus</taxon>
    </lineage>
</organism>
<reference evidence="3 4" key="1">
    <citation type="submission" date="2018-08" db="EMBL/GenBank/DDBJ databases">
        <title>A genome reference for cultivated species of the human gut microbiota.</title>
        <authorList>
            <person name="Zou Y."/>
            <person name="Xue W."/>
            <person name="Luo G."/>
        </authorList>
    </citation>
    <scope>NUCLEOTIDE SEQUENCE [LARGE SCALE GENOMIC DNA]</scope>
    <source>
        <strain evidence="3 4">AF45-17</strain>
    </source>
</reference>
<dbReference type="GO" id="GO:0006310">
    <property type="term" value="P:DNA recombination"/>
    <property type="evidence" value="ECO:0007669"/>
    <property type="project" value="InterPro"/>
</dbReference>
<gene>
    <name evidence="3" type="ORF">DW070_16955</name>
</gene>
<sequence>MTGKGSDNHNSRKFHAKNTDPERSCLNVEYCNENVKDVYHELFDEALAWYNEKQTRSDRRIDDYYEKIRSGKQEKPFHEIILQIGDKDNMGAKTENGRLAAKVLDKYMRDFQRRNPTLRVFSAYLHMDEATPHLHIDFVPYTTGSRRGINTRVSLKQALSALGFKGGTRRETELNQWVAYEKEQLAAVMLEHGIEWEKKGTHEKHLSVLDFEKKERAKEVAELEQSISDGKERLSDIQIQHRKAVQETEQIRQKGEAIRQEVSELSETSDLLKEQATTLAEDKKKLLSYNVKLEKQQKKLQRDIEKMVQSKAVMERNIHAYDEDEKWQLPEPAALMSAKAYKDKKAFPLVEKLKETIKALTIKCVQLAEQGKKLKDKVTRQEQQISRLTDKVMEQSDIIDRLQEKTADLGRLERYFGREQVQSIVERSKALEWAEKENKRPKRVFDMSR</sequence>
<dbReference type="AlphaFoldDB" id="A0A3E2TAU0"/>
<protein>
    <submittedName>
        <fullName evidence="3">Recombinase</fullName>
    </submittedName>
</protein>
<feature type="coiled-coil region" evidence="2">
    <location>
        <begin position="279"/>
        <end position="317"/>
    </location>
</feature>
<evidence type="ECO:0000313" key="3">
    <source>
        <dbReference type="EMBL" id="RGB71783.1"/>
    </source>
</evidence>
<dbReference type="CDD" id="cd17242">
    <property type="entry name" value="MobM_relaxase"/>
    <property type="match status" value="1"/>
</dbReference>
<dbReference type="EMBL" id="QVEP01000085">
    <property type="protein sequence ID" value="RGB71783.1"/>
    <property type="molecule type" value="Genomic_DNA"/>
</dbReference>
<comment type="similarity">
    <text evidence="1">Belongs to the plasmid mobilization pre family.</text>
</comment>
<proteinExistence type="inferred from homology"/>
<dbReference type="Pfam" id="PF01076">
    <property type="entry name" value="Mob_Pre"/>
    <property type="match status" value="1"/>
</dbReference>
<evidence type="ECO:0000256" key="2">
    <source>
        <dbReference type="SAM" id="Coils"/>
    </source>
</evidence>
<comment type="caution">
    <text evidence="3">The sequence shown here is derived from an EMBL/GenBank/DDBJ whole genome shotgun (WGS) entry which is preliminary data.</text>
</comment>
<name>A0A3E2TAU0_9FIRM</name>
<dbReference type="Proteomes" id="UP000260773">
    <property type="component" value="Unassembled WGS sequence"/>
</dbReference>